<dbReference type="PANTHER" id="PTHR10434">
    <property type="entry name" value="1-ACYL-SN-GLYCEROL-3-PHOSPHATE ACYLTRANSFERASE"/>
    <property type="match status" value="1"/>
</dbReference>
<dbReference type="GO" id="GO:0003841">
    <property type="term" value="F:1-acylglycerol-3-phosphate O-acyltransferase activity"/>
    <property type="evidence" value="ECO:0007669"/>
    <property type="project" value="TreeGrafter"/>
</dbReference>
<dbReference type="STRING" id="1586267.GCA_001418685_00443"/>
<accession>A0A0X3AMZ9</accession>
<protein>
    <submittedName>
        <fullName evidence="5">1-acyl-sn-glycerol-3-phosphate acyltransferase</fullName>
    </submittedName>
</protein>
<dbReference type="GO" id="GO:0006654">
    <property type="term" value="P:phosphatidic acid biosynthetic process"/>
    <property type="evidence" value="ECO:0007669"/>
    <property type="project" value="TreeGrafter"/>
</dbReference>
<evidence type="ECO:0000256" key="3">
    <source>
        <dbReference type="ARBA" id="ARBA00023315"/>
    </source>
</evidence>
<dbReference type="SMART" id="SM00563">
    <property type="entry name" value="PlsC"/>
    <property type="match status" value="1"/>
</dbReference>
<evidence type="ECO:0000313" key="6">
    <source>
        <dbReference type="Proteomes" id="UP000182761"/>
    </source>
</evidence>
<keyword evidence="6" id="KW-1185">Reference proteome</keyword>
<dbReference type="SUPFAM" id="SSF69593">
    <property type="entry name" value="Glycerol-3-phosphate (1)-acyltransferase"/>
    <property type="match status" value="1"/>
</dbReference>
<dbReference type="PANTHER" id="PTHR10434:SF9">
    <property type="entry name" value="PHOSPHOLIPID_GLYCEROL ACYLTRANSFERASE DOMAIN-CONTAINING PROTEIN"/>
    <property type="match status" value="1"/>
</dbReference>
<dbReference type="Proteomes" id="UP000182761">
    <property type="component" value="Unassembled WGS sequence"/>
</dbReference>
<comment type="pathway">
    <text evidence="1">Lipid metabolism.</text>
</comment>
<evidence type="ECO:0000259" key="4">
    <source>
        <dbReference type="SMART" id="SM00563"/>
    </source>
</evidence>
<dbReference type="OrthoDB" id="9796839at2"/>
<dbReference type="RefSeq" id="WP_055424841.1">
    <property type="nucleotide sequence ID" value="NZ_FCOR01000002.1"/>
</dbReference>
<name>A0A0X3AMZ9_9FLAO</name>
<keyword evidence="2 5" id="KW-0808">Transferase</keyword>
<reference evidence="5 6" key="1">
    <citation type="submission" date="2016-01" db="EMBL/GenBank/DDBJ databases">
        <authorList>
            <person name="McClelland M."/>
            <person name="Jain A."/>
            <person name="Saraogi P."/>
            <person name="Mendelson R."/>
            <person name="Westerman R."/>
            <person name="SanMiguel P."/>
            <person name="Csonka L."/>
        </authorList>
    </citation>
    <scope>NUCLEOTIDE SEQUENCE [LARGE SCALE GENOMIC DNA]</scope>
    <source>
        <strain evidence="5 6">R-53146</strain>
    </source>
</reference>
<sequence>MKKLLGSLMLFVMGWKFKNEVPVYELRKCVLICAPHTSNWDLYYCLASFWCLKIPYKVMIKDAYTKPWYGFFFKAIGCLGVDRSQWNNLVQYSSELIKNSESMALINTPEATRSRSLKWKKGFYYIAKQANVPIALAYADYKNKVTGVSKIINIGDKPIEEVFDQIEIFYKPEMAKYPENYNPKIY</sequence>
<proteinExistence type="predicted"/>
<dbReference type="EMBL" id="FCOR01000002">
    <property type="protein sequence ID" value="CVK15613.1"/>
    <property type="molecule type" value="Genomic_DNA"/>
</dbReference>
<gene>
    <name evidence="5" type="ORF">Ga0061079_102163</name>
</gene>
<dbReference type="AlphaFoldDB" id="A0A0X3AMZ9"/>
<dbReference type="InterPro" id="IPR002123">
    <property type="entry name" value="Plipid/glycerol_acylTrfase"/>
</dbReference>
<evidence type="ECO:0000313" key="5">
    <source>
        <dbReference type="EMBL" id="CVK15613.1"/>
    </source>
</evidence>
<dbReference type="Pfam" id="PF01553">
    <property type="entry name" value="Acyltransferase"/>
    <property type="match status" value="1"/>
</dbReference>
<feature type="domain" description="Phospholipid/glycerol acyltransferase" evidence="4">
    <location>
        <begin position="30"/>
        <end position="139"/>
    </location>
</feature>
<organism evidence="5 6">
    <name type="scientific">Apibacter mensalis</name>
    <dbReference type="NCBI Taxonomy" id="1586267"/>
    <lineage>
        <taxon>Bacteria</taxon>
        <taxon>Pseudomonadati</taxon>
        <taxon>Bacteroidota</taxon>
        <taxon>Flavobacteriia</taxon>
        <taxon>Flavobacteriales</taxon>
        <taxon>Weeksellaceae</taxon>
        <taxon>Apibacter</taxon>
    </lineage>
</organism>
<keyword evidence="3 5" id="KW-0012">Acyltransferase</keyword>
<evidence type="ECO:0000256" key="1">
    <source>
        <dbReference type="ARBA" id="ARBA00005189"/>
    </source>
</evidence>
<evidence type="ECO:0000256" key="2">
    <source>
        <dbReference type="ARBA" id="ARBA00022679"/>
    </source>
</evidence>